<evidence type="ECO:0000313" key="9">
    <source>
        <dbReference type="Proteomes" id="UP000234950"/>
    </source>
</evidence>
<keyword evidence="4 7" id="KW-0812">Transmembrane</keyword>
<keyword evidence="5 7" id="KW-1133">Transmembrane helix</keyword>
<organism evidence="8 9">
    <name type="scientific">Neobacillus cucumis</name>
    <dbReference type="NCBI Taxonomy" id="1740721"/>
    <lineage>
        <taxon>Bacteria</taxon>
        <taxon>Bacillati</taxon>
        <taxon>Bacillota</taxon>
        <taxon>Bacilli</taxon>
        <taxon>Bacillales</taxon>
        <taxon>Bacillaceae</taxon>
        <taxon>Neobacillus</taxon>
    </lineage>
</organism>
<reference evidence="8 9" key="1">
    <citation type="submission" date="2017-11" db="EMBL/GenBank/DDBJ databases">
        <title>Comparitive Functional Genomics of Dry Heat Resistant strains isolated from the Viking Spacecraft.</title>
        <authorList>
            <person name="Seuylemezian A."/>
            <person name="Cooper K."/>
            <person name="Vaishampayan P."/>
        </authorList>
    </citation>
    <scope>NUCLEOTIDE SEQUENCE [LARGE SCALE GENOMIC DNA]</scope>
    <source>
        <strain evidence="8 9">V32-6</strain>
    </source>
</reference>
<proteinExistence type="inferred from homology"/>
<dbReference type="InterPro" id="IPR032808">
    <property type="entry name" value="DoxX"/>
</dbReference>
<evidence type="ECO:0000256" key="1">
    <source>
        <dbReference type="ARBA" id="ARBA00004651"/>
    </source>
</evidence>
<accession>A0A2N5HAH2</accession>
<dbReference type="InterPro" id="IPR051907">
    <property type="entry name" value="DoxX-like_oxidoreductase"/>
</dbReference>
<dbReference type="RefSeq" id="WP_101649597.1">
    <property type="nucleotide sequence ID" value="NZ_PGVE01000071.1"/>
</dbReference>
<feature type="transmembrane region" description="Helical" evidence="7">
    <location>
        <begin position="66"/>
        <end position="90"/>
    </location>
</feature>
<evidence type="ECO:0000313" key="8">
    <source>
        <dbReference type="EMBL" id="PLS02531.1"/>
    </source>
</evidence>
<comment type="similarity">
    <text evidence="2">Belongs to the DoxX family.</text>
</comment>
<sequence>MVNIGLLMIRLVIGLTFFGHGAQKLFGWFGGPGIAGMGNWLETLGLEKGAKVWATLAGLFELIGGLLFAAGFLTWIGAIMIVIVMIDAIFTVHCKNGYWMTNGGFEYNLVLIAVAIGVALIGPGDYVLLFHSKS</sequence>
<feature type="transmembrane region" description="Helical" evidence="7">
    <location>
        <begin position="110"/>
        <end position="130"/>
    </location>
</feature>
<dbReference type="PANTHER" id="PTHR33452">
    <property type="entry name" value="OXIDOREDUCTASE CATD-RELATED"/>
    <property type="match status" value="1"/>
</dbReference>
<evidence type="ECO:0000256" key="4">
    <source>
        <dbReference type="ARBA" id="ARBA00022692"/>
    </source>
</evidence>
<evidence type="ECO:0000256" key="3">
    <source>
        <dbReference type="ARBA" id="ARBA00022475"/>
    </source>
</evidence>
<dbReference type="GO" id="GO:0005886">
    <property type="term" value="C:plasma membrane"/>
    <property type="evidence" value="ECO:0007669"/>
    <property type="project" value="UniProtKB-SubCell"/>
</dbReference>
<name>A0A2N5HAH2_9BACI</name>
<comment type="subcellular location">
    <subcellularLocation>
        <location evidence="1">Cell membrane</location>
        <topology evidence="1">Multi-pass membrane protein</topology>
    </subcellularLocation>
</comment>
<dbReference type="PANTHER" id="PTHR33452:SF10">
    <property type="entry name" value="OXIDOREDUCTASE MHQP-RELATED"/>
    <property type="match status" value="1"/>
</dbReference>
<comment type="caution">
    <text evidence="8">The sequence shown here is derived from an EMBL/GenBank/DDBJ whole genome shotgun (WGS) entry which is preliminary data.</text>
</comment>
<dbReference type="EMBL" id="PGVE01000071">
    <property type="protein sequence ID" value="PLS02531.1"/>
    <property type="molecule type" value="Genomic_DNA"/>
</dbReference>
<keyword evidence="9" id="KW-1185">Reference proteome</keyword>
<dbReference type="OrthoDB" id="346004at2"/>
<keyword evidence="6 7" id="KW-0472">Membrane</keyword>
<gene>
    <name evidence="8" type="ORF">CVD27_19335</name>
</gene>
<protein>
    <submittedName>
        <fullName evidence="8">Oxidoreductase</fullName>
    </submittedName>
</protein>
<dbReference type="AlphaFoldDB" id="A0A2N5HAH2"/>
<evidence type="ECO:0000256" key="7">
    <source>
        <dbReference type="SAM" id="Phobius"/>
    </source>
</evidence>
<evidence type="ECO:0000256" key="6">
    <source>
        <dbReference type="ARBA" id="ARBA00023136"/>
    </source>
</evidence>
<dbReference type="Proteomes" id="UP000234950">
    <property type="component" value="Unassembled WGS sequence"/>
</dbReference>
<evidence type="ECO:0000256" key="2">
    <source>
        <dbReference type="ARBA" id="ARBA00006679"/>
    </source>
</evidence>
<keyword evidence="3" id="KW-1003">Cell membrane</keyword>
<dbReference type="Pfam" id="PF07681">
    <property type="entry name" value="DoxX"/>
    <property type="match status" value="1"/>
</dbReference>
<evidence type="ECO:0000256" key="5">
    <source>
        <dbReference type="ARBA" id="ARBA00022989"/>
    </source>
</evidence>